<dbReference type="PANTHER" id="PTHR42884:SF14">
    <property type="entry name" value="NEUROENDOCRINE CONVERTASE 1"/>
    <property type="match status" value="1"/>
</dbReference>
<dbReference type="SUPFAM" id="SSF52743">
    <property type="entry name" value="Subtilisin-like"/>
    <property type="match status" value="1"/>
</dbReference>
<dbReference type="Pfam" id="PF01483">
    <property type="entry name" value="P_proprotein"/>
    <property type="match status" value="1"/>
</dbReference>
<keyword evidence="5 9" id="KW-0378">Hydrolase</keyword>
<evidence type="ECO:0000256" key="7">
    <source>
        <dbReference type="ARBA" id="ARBA00022837"/>
    </source>
</evidence>
<dbReference type="SUPFAM" id="SSF54897">
    <property type="entry name" value="Protease propeptides/inhibitors"/>
    <property type="match status" value="1"/>
</dbReference>
<dbReference type="PROSITE" id="PS51829">
    <property type="entry name" value="P_HOMO_B"/>
    <property type="match status" value="1"/>
</dbReference>
<dbReference type="EMBL" id="CALNXI010000087">
    <property type="protein sequence ID" value="CAH3018431.1"/>
    <property type="molecule type" value="Genomic_DNA"/>
</dbReference>
<dbReference type="Proteomes" id="UP001159427">
    <property type="component" value="Unassembled WGS sequence"/>
</dbReference>
<feature type="active site" description="Charge relay system" evidence="9">
    <location>
        <position position="367"/>
    </location>
</feature>
<evidence type="ECO:0000313" key="13">
    <source>
        <dbReference type="Proteomes" id="UP001159427"/>
    </source>
</evidence>
<evidence type="ECO:0000256" key="8">
    <source>
        <dbReference type="ARBA" id="ARBA00023145"/>
    </source>
</evidence>
<sequence length="614" mass="67682">MAISRAAAWRFLSCLFVLLDSETFAKDIYTNIWAVKVRGSVLEAKQLAEKNGFLYDKHLFEDYYTFKRSDFKQRSEKSPESSEVDRKLSLEEKVEWFMQQKTKKYQHLSMSFSDPLYKEQWYMERQTKPTHNITSVWPAYTGKGILVAVVDDGVDGKHPELSANYNSTASYDFVEDDRIPVPSGKTVSGHGNSCAGVIAGVANNSLCGVGLAYNAKIAGIRLYDDNFESTDATESAALLHNINMIDIYSNSWGPGDMGWQVEGPGVLTSRAIELGIQKGRGGLGAIYTFAAGNGGITQDSCAYNGYVNSIYVIAINGVNKDGSNPTYAEECPAIMATAYSSDTMRGFGKVITADTQSGCIDDFGATSAATAMASGLIALTLEAKPYKGGRTGYKYFYSSGSSSTYIKDVVIFILRLKRFCRKATGKAQSKSFRFQIVEKCRLPISLSESSAIFSPSIRERRVALSVGHPRGTHSRYFSVSVGSCDIKYLEHVQVKVNLDFARRGDLRLVLEAPSGTKSPLTRQRYMDNLTGYRNLTNWIITTIFNWGENPKGIWTLKVENIDASYQTTGTLFDWSLILYGTATDPLSSNSHVPTTSVDISFPTFPTDAASRSSP</sequence>
<dbReference type="InterPro" id="IPR036852">
    <property type="entry name" value="Peptidase_S8/S53_dom_sf"/>
</dbReference>
<evidence type="ECO:0000259" key="11">
    <source>
        <dbReference type="PROSITE" id="PS51829"/>
    </source>
</evidence>
<keyword evidence="3" id="KW-0165">Cleavage on pair of basic residues</keyword>
<dbReference type="InterPro" id="IPR008979">
    <property type="entry name" value="Galactose-bd-like_sf"/>
</dbReference>
<dbReference type="CDD" id="cd04059">
    <property type="entry name" value="Peptidases_S8_Protein_convertases_Kexins_Furin-like"/>
    <property type="match status" value="1"/>
</dbReference>
<name>A0ABN8LTK1_9CNID</name>
<feature type="domain" description="P/Homo B" evidence="11">
    <location>
        <begin position="446"/>
        <end position="584"/>
    </location>
</feature>
<keyword evidence="7" id="KW-0106">Calcium</keyword>
<evidence type="ECO:0000256" key="2">
    <source>
        <dbReference type="ARBA" id="ARBA00022670"/>
    </source>
</evidence>
<keyword evidence="6 9" id="KW-0720">Serine protease</keyword>
<evidence type="ECO:0000256" key="5">
    <source>
        <dbReference type="ARBA" id="ARBA00022801"/>
    </source>
</evidence>
<dbReference type="InterPro" id="IPR015500">
    <property type="entry name" value="Peptidase_S8_subtilisin-rel"/>
</dbReference>
<organism evidence="12 13">
    <name type="scientific">Porites evermanni</name>
    <dbReference type="NCBI Taxonomy" id="104178"/>
    <lineage>
        <taxon>Eukaryota</taxon>
        <taxon>Metazoa</taxon>
        <taxon>Cnidaria</taxon>
        <taxon>Anthozoa</taxon>
        <taxon>Hexacorallia</taxon>
        <taxon>Scleractinia</taxon>
        <taxon>Fungiina</taxon>
        <taxon>Poritidae</taxon>
        <taxon>Porites</taxon>
    </lineage>
</organism>
<dbReference type="InterPro" id="IPR032815">
    <property type="entry name" value="S8_pro-domain"/>
</dbReference>
<keyword evidence="8" id="KW-0865">Zymogen</keyword>
<dbReference type="Pfam" id="PF00082">
    <property type="entry name" value="Peptidase_S8"/>
    <property type="match status" value="1"/>
</dbReference>
<dbReference type="Gene3D" id="3.40.50.200">
    <property type="entry name" value="Peptidase S8/S53 domain"/>
    <property type="match status" value="1"/>
</dbReference>
<evidence type="ECO:0000256" key="10">
    <source>
        <dbReference type="SAM" id="SignalP"/>
    </source>
</evidence>
<feature type="chain" id="PRO_5046058901" description="P/Homo B domain-containing protein" evidence="10">
    <location>
        <begin position="26"/>
        <end position="614"/>
    </location>
</feature>
<dbReference type="PROSITE" id="PS51892">
    <property type="entry name" value="SUBTILASE"/>
    <property type="match status" value="1"/>
</dbReference>
<dbReference type="InterPro" id="IPR038466">
    <property type="entry name" value="S8_pro-domain_sf"/>
</dbReference>
<dbReference type="PANTHER" id="PTHR42884">
    <property type="entry name" value="PROPROTEIN CONVERTASE SUBTILISIN/KEXIN-RELATED"/>
    <property type="match status" value="1"/>
</dbReference>
<comment type="similarity">
    <text evidence="1">Belongs to the peptidase S8 family. Furin subfamily.</text>
</comment>
<accession>A0ABN8LTK1</accession>
<evidence type="ECO:0000256" key="6">
    <source>
        <dbReference type="ARBA" id="ARBA00022825"/>
    </source>
</evidence>
<reference evidence="12 13" key="1">
    <citation type="submission" date="2022-05" db="EMBL/GenBank/DDBJ databases">
        <authorList>
            <consortium name="Genoscope - CEA"/>
            <person name="William W."/>
        </authorList>
    </citation>
    <scope>NUCLEOTIDE SEQUENCE [LARGE SCALE GENOMIC DNA]</scope>
</reference>
<dbReference type="InterPro" id="IPR000209">
    <property type="entry name" value="Peptidase_S8/S53_dom"/>
</dbReference>
<evidence type="ECO:0000256" key="1">
    <source>
        <dbReference type="ARBA" id="ARBA00005325"/>
    </source>
</evidence>
<comment type="caution">
    <text evidence="12">The sequence shown here is derived from an EMBL/GenBank/DDBJ whole genome shotgun (WGS) entry which is preliminary data.</text>
</comment>
<dbReference type="Gene3D" id="2.60.120.260">
    <property type="entry name" value="Galactose-binding domain-like"/>
    <property type="match status" value="1"/>
</dbReference>
<dbReference type="SUPFAM" id="SSF49785">
    <property type="entry name" value="Galactose-binding domain-like"/>
    <property type="match status" value="1"/>
</dbReference>
<dbReference type="InterPro" id="IPR002884">
    <property type="entry name" value="P_dom"/>
</dbReference>
<dbReference type="Gene3D" id="3.30.70.850">
    <property type="entry name" value="Peptidase S8, pro-domain"/>
    <property type="match status" value="1"/>
</dbReference>
<dbReference type="InterPro" id="IPR023827">
    <property type="entry name" value="Peptidase_S8_Asp-AS"/>
</dbReference>
<feature type="active site" description="Charge relay system" evidence="9">
    <location>
        <position position="190"/>
    </location>
</feature>
<keyword evidence="4 10" id="KW-0732">Signal</keyword>
<evidence type="ECO:0000256" key="3">
    <source>
        <dbReference type="ARBA" id="ARBA00022685"/>
    </source>
</evidence>
<keyword evidence="13" id="KW-1185">Reference proteome</keyword>
<dbReference type="Pfam" id="PF16470">
    <property type="entry name" value="S8_pro-domain"/>
    <property type="match status" value="1"/>
</dbReference>
<gene>
    <name evidence="12" type="ORF">PEVE_00043111</name>
</gene>
<dbReference type="PROSITE" id="PS00136">
    <property type="entry name" value="SUBTILASE_ASP"/>
    <property type="match status" value="1"/>
</dbReference>
<feature type="active site" description="Charge relay system" evidence="9">
    <location>
        <position position="151"/>
    </location>
</feature>
<protein>
    <recommendedName>
        <fullName evidence="11">P/Homo B domain-containing protein</fullName>
    </recommendedName>
</protein>
<proteinExistence type="inferred from homology"/>
<keyword evidence="2 9" id="KW-0645">Protease</keyword>
<evidence type="ECO:0000256" key="4">
    <source>
        <dbReference type="ARBA" id="ARBA00022729"/>
    </source>
</evidence>
<dbReference type="PRINTS" id="PR00723">
    <property type="entry name" value="SUBTILISIN"/>
</dbReference>
<feature type="signal peptide" evidence="10">
    <location>
        <begin position="1"/>
        <end position="25"/>
    </location>
</feature>
<feature type="non-terminal residue" evidence="12">
    <location>
        <position position="614"/>
    </location>
</feature>
<evidence type="ECO:0000256" key="9">
    <source>
        <dbReference type="PROSITE-ProRule" id="PRU01240"/>
    </source>
</evidence>
<dbReference type="InterPro" id="IPR034182">
    <property type="entry name" value="Kexin/furin"/>
</dbReference>
<evidence type="ECO:0000313" key="12">
    <source>
        <dbReference type="EMBL" id="CAH3018431.1"/>
    </source>
</evidence>